<dbReference type="OrthoDB" id="6197074at2"/>
<reference evidence="1 2" key="1">
    <citation type="submission" date="2018-09" db="EMBL/GenBank/DDBJ databases">
        <title>Draft genome sequence of Buttiauxella izardii CCUG 35510T.</title>
        <authorList>
            <person name="Salva-Serra F."/>
            <person name="Marathe N."/>
            <person name="Moore E."/>
            <person name="Stadler-Svensson L."/>
            <person name="Engstrom-Jakobsson H."/>
        </authorList>
    </citation>
    <scope>NUCLEOTIDE SEQUENCE [LARGE SCALE GENOMIC DNA]</scope>
    <source>
        <strain evidence="1 2">CCUG 35510</strain>
    </source>
</reference>
<comment type="caution">
    <text evidence="1">The sequence shown here is derived from an EMBL/GenBank/DDBJ whole genome shotgun (WGS) entry which is preliminary data.</text>
</comment>
<keyword evidence="2" id="KW-1185">Reference proteome</keyword>
<dbReference type="Proteomes" id="UP000276295">
    <property type="component" value="Unassembled WGS sequence"/>
</dbReference>
<gene>
    <name evidence="1" type="ORF">D6029_08380</name>
</gene>
<name>A0A3A5JSA6_9ENTR</name>
<dbReference type="RefSeq" id="WP_120064337.1">
    <property type="nucleotide sequence ID" value="NZ_QZWH01000015.1"/>
</dbReference>
<dbReference type="InterPro" id="IPR009383">
    <property type="entry name" value="DUF1040"/>
</dbReference>
<protein>
    <submittedName>
        <fullName evidence="1">DUF1040 family protein</fullName>
    </submittedName>
</protein>
<evidence type="ECO:0000313" key="2">
    <source>
        <dbReference type="Proteomes" id="UP000276295"/>
    </source>
</evidence>
<dbReference type="EMBL" id="QZWH01000015">
    <property type="protein sequence ID" value="RJT23822.1"/>
    <property type="molecule type" value="Genomic_DNA"/>
</dbReference>
<dbReference type="InterPro" id="IPR038134">
    <property type="entry name" value="YihD_sf"/>
</dbReference>
<proteinExistence type="predicted"/>
<dbReference type="Pfam" id="PF06288">
    <property type="entry name" value="DUF1040"/>
    <property type="match status" value="1"/>
</dbReference>
<evidence type="ECO:0000313" key="1">
    <source>
        <dbReference type="EMBL" id="RJT23822.1"/>
    </source>
</evidence>
<organism evidence="1 2">
    <name type="scientific">Buttiauxella izardii</name>
    <dbReference type="NCBI Taxonomy" id="82991"/>
    <lineage>
        <taxon>Bacteria</taxon>
        <taxon>Pseudomonadati</taxon>
        <taxon>Pseudomonadota</taxon>
        <taxon>Gammaproteobacteria</taxon>
        <taxon>Enterobacterales</taxon>
        <taxon>Enterobacteriaceae</taxon>
        <taxon>Buttiauxella</taxon>
    </lineage>
</organism>
<dbReference type="AlphaFoldDB" id="A0A3A5JSA6"/>
<dbReference type="Gene3D" id="1.10.1580.20">
    <property type="entry name" value="Protein of unknown function DUF1040"/>
    <property type="match status" value="1"/>
</dbReference>
<sequence length="89" mass="10346">MKCKRLNELLELLQPAWQKEPDLNLIQFLQKLSKESGYTGEFTDLTDDVLIYQLKMRDSAKDAVIPGIQKDYEEDFKTALLRARGVIKE</sequence>
<accession>A0A3A5JSA6</accession>